<name>A0A386H1X7_9CLOT</name>
<evidence type="ECO:0000313" key="1">
    <source>
        <dbReference type="EMBL" id="AYD39664.1"/>
    </source>
</evidence>
<reference evidence="1 2" key="1">
    <citation type="journal article" date="2019" name="Int. J. Syst. Evol. Microbiol.">
        <title>Clostridium fermenticellae sp. nov., isolated from the mud in a fermentation cellar for the production of the Chinese liquor, baijiu.</title>
        <authorList>
            <person name="Xu P.X."/>
            <person name="Chai L.J."/>
            <person name="Qiu T."/>
            <person name="Zhang X.J."/>
            <person name="Lu Z.M."/>
            <person name="Xiao C."/>
            <person name="Wang S.T."/>
            <person name="Shen C.H."/>
            <person name="Shi J.S."/>
            <person name="Xu Z.H."/>
        </authorList>
    </citation>
    <scope>NUCLEOTIDE SEQUENCE [LARGE SCALE GENOMIC DNA]</scope>
    <source>
        <strain evidence="1 2">JN500901</strain>
    </source>
</reference>
<evidence type="ECO:0000313" key="2">
    <source>
        <dbReference type="Proteomes" id="UP000266301"/>
    </source>
</evidence>
<dbReference type="Proteomes" id="UP000266301">
    <property type="component" value="Chromosome"/>
</dbReference>
<proteinExistence type="predicted"/>
<gene>
    <name evidence="1" type="ORF">D4Z93_03655</name>
</gene>
<dbReference type="RefSeq" id="WP_119970474.1">
    <property type="nucleotide sequence ID" value="NZ_CP032416.1"/>
</dbReference>
<dbReference type="AlphaFoldDB" id="A0A386H1X7"/>
<dbReference type="EMBL" id="CP032416">
    <property type="protein sequence ID" value="AYD39664.1"/>
    <property type="molecule type" value="Genomic_DNA"/>
</dbReference>
<dbReference type="InterPro" id="IPR009229">
    <property type="entry name" value="AgrD"/>
</dbReference>
<keyword evidence="2" id="KW-1185">Reference proteome</keyword>
<sequence>MKSFKKYFLKKSMKLIGSVALLLGGIVMTPTSLISGHQPKCPDEFLK</sequence>
<accession>A0A386H1X7</accession>
<organism evidence="1 2">
    <name type="scientific">Clostridium fermenticellae</name>
    <dbReference type="NCBI Taxonomy" id="2068654"/>
    <lineage>
        <taxon>Bacteria</taxon>
        <taxon>Bacillati</taxon>
        <taxon>Bacillota</taxon>
        <taxon>Clostridia</taxon>
        <taxon>Eubacteriales</taxon>
        <taxon>Clostridiaceae</taxon>
        <taxon>Clostridium</taxon>
    </lineage>
</organism>
<protein>
    <submittedName>
        <fullName evidence="1">Cyclic lactone autoinducer peptide</fullName>
    </submittedName>
</protein>
<dbReference type="OrthoDB" id="1931517at2"/>
<dbReference type="NCBIfam" id="TIGR04223">
    <property type="entry name" value="quorum_AgrD"/>
    <property type="match status" value="1"/>
</dbReference>
<dbReference type="KEGG" id="cfer:D4Z93_03655"/>